<feature type="signal peptide" evidence="2">
    <location>
        <begin position="1"/>
        <end position="22"/>
    </location>
</feature>
<feature type="chain" id="PRO_5008110241" evidence="2">
    <location>
        <begin position="23"/>
        <end position="256"/>
    </location>
</feature>
<evidence type="ECO:0000256" key="2">
    <source>
        <dbReference type="SAM" id="SignalP"/>
    </source>
</evidence>
<feature type="compositionally biased region" description="Low complexity" evidence="1">
    <location>
        <begin position="233"/>
        <end position="242"/>
    </location>
</feature>
<dbReference type="EnsemblFungi" id="PTTG_12221-t43_1">
    <property type="protein sequence ID" value="PTTG_12221-t43_1-p1"/>
    <property type="gene ID" value="PTTG_12221"/>
</dbReference>
<dbReference type="PANTHER" id="PTHR34862:SF1">
    <property type="entry name" value="SPARK DOMAIN-CONTAINING PROTEIN"/>
    <property type="match status" value="1"/>
</dbReference>
<dbReference type="STRING" id="630390.A0A180GSJ6"/>
<keyword evidence="2" id="KW-0732">Signal</keyword>
<evidence type="ECO:0000313" key="3">
    <source>
        <dbReference type="EMBL" id="OAV95705.1"/>
    </source>
</evidence>
<organism evidence="3">
    <name type="scientific">Puccinia triticina (isolate 1-1 / race 1 (BBBD))</name>
    <name type="common">Brown leaf rust fungus</name>
    <dbReference type="NCBI Taxonomy" id="630390"/>
    <lineage>
        <taxon>Eukaryota</taxon>
        <taxon>Fungi</taxon>
        <taxon>Dikarya</taxon>
        <taxon>Basidiomycota</taxon>
        <taxon>Pucciniomycotina</taxon>
        <taxon>Pucciniomycetes</taxon>
        <taxon>Pucciniales</taxon>
        <taxon>Pucciniaceae</taxon>
        <taxon>Puccinia</taxon>
    </lineage>
</organism>
<dbReference type="Proteomes" id="UP000005240">
    <property type="component" value="Unassembled WGS sequence"/>
</dbReference>
<reference evidence="3" key="1">
    <citation type="submission" date="2009-11" db="EMBL/GenBank/DDBJ databases">
        <authorList>
            <consortium name="The Broad Institute Genome Sequencing Platform"/>
            <person name="Ward D."/>
            <person name="Feldgarden M."/>
            <person name="Earl A."/>
            <person name="Young S.K."/>
            <person name="Zeng Q."/>
            <person name="Koehrsen M."/>
            <person name="Alvarado L."/>
            <person name="Berlin A."/>
            <person name="Bochicchio J."/>
            <person name="Borenstein D."/>
            <person name="Chapman S.B."/>
            <person name="Chen Z."/>
            <person name="Engels R."/>
            <person name="Freedman E."/>
            <person name="Gellesch M."/>
            <person name="Goldberg J."/>
            <person name="Griggs A."/>
            <person name="Gujja S."/>
            <person name="Heilman E."/>
            <person name="Heiman D."/>
            <person name="Hepburn T."/>
            <person name="Howarth C."/>
            <person name="Jen D."/>
            <person name="Larson L."/>
            <person name="Lewis B."/>
            <person name="Mehta T."/>
            <person name="Park D."/>
            <person name="Pearson M."/>
            <person name="Roberts A."/>
            <person name="Saif S."/>
            <person name="Shea T."/>
            <person name="Shenoy N."/>
            <person name="Sisk P."/>
            <person name="Stolte C."/>
            <person name="Sykes S."/>
            <person name="Thomson T."/>
            <person name="Walk T."/>
            <person name="White J."/>
            <person name="Yandava C."/>
            <person name="Izard J."/>
            <person name="Baranova O.V."/>
            <person name="Blanton J.M."/>
            <person name="Tanner A.C."/>
            <person name="Dewhirst F.E."/>
            <person name="Haas B."/>
            <person name="Nusbaum C."/>
            <person name="Birren B."/>
        </authorList>
    </citation>
    <scope>NUCLEOTIDE SEQUENCE [LARGE SCALE GENOMIC DNA]</scope>
    <source>
        <strain evidence="3">1-1 BBBD Race 1</strain>
    </source>
</reference>
<dbReference type="OrthoDB" id="2496600at2759"/>
<reference evidence="4 5" key="3">
    <citation type="journal article" date="2017" name="G3 (Bethesda)">
        <title>Comparative analysis highlights variable genome content of wheat rusts and divergence of the mating loci.</title>
        <authorList>
            <person name="Cuomo C.A."/>
            <person name="Bakkeren G."/>
            <person name="Khalil H.B."/>
            <person name="Panwar V."/>
            <person name="Joly D."/>
            <person name="Linning R."/>
            <person name="Sakthikumar S."/>
            <person name="Song X."/>
            <person name="Adiconis X."/>
            <person name="Fan L."/>
            <person name="Goldberg J.M."/>
            <person name="Levin J.Z."/>
            <person name="Young S."/>
            <person name="Zeng Q."/>
            <person name="Anikster Y."/>
            <person name="Bruce M."/>
            <person name="Wang M."/>
            <person name="Yin C."/>
            <person name="McCallum B."/>
            <person name="Szabo L.J."/>
            <person name="Hulbert S."/>
            <person name="Chen X."/>
            <person name="Fellers J.P."/>
        </authorList>
    </citation>
    <scope>NUCLEOTIDE SEQUENCE</scope>
    <source>
        <strain evidence="5">Isolate 1-1 / race 1 (BBBD)</strain>
        <strain evidence="4">isolate 1-1 / race 1 (BBBD)</strain>
    </source>
</reference>
<evidence type="ECO:0000313" key="4">
    <source>
        <dbReference type="EnsemblFungi" id="PTTG_12221-t43_1-p1"/>
    </source>
</evidence>
<accession>A0A180GSJ6</accession>
<dbReference type="PANTHER" id="PTHR34862">
    <property type="entry name" value="SPARK DOMAIN-CONTAINING PROTEIN"/>
    <property type="match status" value="1"/>
</dbReference>
<keyword evidence="5" id="KW-1185">Reference proteome</keyword>
<dbReference type="AlphaFoldDB" id="A0A180GSJ6"/>
<feature type="region of interest" description="Disordered" evidence="1">
    <location>
        <begin position="230"/>
        <end position="256"/>
    </location>
</feature>
<name>A0A180GSJ6_PUCT1</name>
<evidence type="ECO:0000256" key="1">
    <source>
        <dbReference type="SAM" id="MobiDB-lite"/>
    </source>
</evidence>
<evidence type="ECO:0000313" key="5">
    <source>
        <dbReference type="Proteomes" id="UP000005240"/>
    </source>
</evidence>
<protein>
    <submittedName>
        <fullName evidence="3 4">Uncharacterized protein</fullName>
    </submittedName>
</protein>
<gene>
    <name evidence="3" type="ORF">PTTG_12221</name>
</gene>
<reference evidence="4" key="4">
    <citation type="submission" date="2025-05" db="UniProtKB">
        <authorList>
            <consortium name="EnsemblFungi"/>
        </authorList>
    </citation>
    <scope>IDENTIFICATION</scope>
    <source>
        <strain evidence="4">isolate 1-1 / race 1 (BBBD)</strain>
    </source>
</reference>
<dbReference type="VEuPathDB" id="FungiDB:PTTG_12221"/>
<feature type="compositionally biased region" description="Pro residues" evidence="1">
    <location>
        <begin position="245"/>
        <end position="256"/>
    </location>
</feature>
<proteinExistence type="predicted"/>
<sequence length="256" mass="26280">MAFLRGLMSVLMVSIWVGMALGAATNGGATTGLDATKKAGGADTGSLAASLAAYPGELSGKCNDAIISMGADVDDCAALTPMVMIRMAQTKFSEPIKTWLKALCKATPCTKAALTAANDKFKAGCGAELKSNSMDAKALLSLLNGHEALKADACPNIEKLNFCESSLEGHFKQTSAADRPFFSVPKAAYCIECVKNNPISDKKKMCDGKNGSDFKPVAGLVKPIVVALPGTTKSTKAPPAGGKPAGPPAKSTPPPK</sequence>
<dbReference type="EMBL" id="ADAS02000026">
    <property type="protein sequence ID" value="OAV95705.1"/>
    <property type="molecule type" value="Genomic_DNA"/>
</dbReference>
<reference evidence="3" key="2">
    <citation type="submission" date="2016-05" db="EMBL/GenBank/DDBJ databases">
        <title>Comparative analysis highlights variable genome content of wheat rusts and divergence of the mating loci.</title>
        <authorList>
            <person name="Cuomo C.A."/>
            <person name="Bakkeren G."/>
            <person name="Szabo L."/>
            <person name="Khalil H."/>
            <person name="Joly D."/>
            <person name="Goldberg J."/>
            <person name="Young S."/>
            <person name="Zeng Q."/>
            <person name="Fellers J."/>
        </authorList>
    </citation>
    <scope>NUCLEOTIDE SEQUENCE [LARGE SCALE GENOMIC DNA]</scope>
    <source>
        <strain evidence="3">1-1 BBBD Race 1</strain>
    </source>
</reference>